<dbReference type="Gene3D" id="3.90.190.10">
    <property type="entry name" value="Protein tyrosine phosphatase superfamily"/>
    <property type="match status" value="1"/>
</dbReference>
<evidence type="ECO:0000313" key="3">
    <source>
        <dbReference type="EMBL" id="OUI78065.1"/>
    </source>
</evidence>
<dbReference type="GO" id="GO:0016791">
    <property type="term" value="F:phosphatase activity"/>
    <property type="evidence" value="ECO:0007669"/>
    <property type="project" value="TreeGrafter"/>
</dbReference>
<protein>
    <submittedName>
        <fullName evidence="3">Protein tyrosine phosphatase</fullName>
    </submittedName>
</protein>
<dbReference type="InterPro" id="IPR055214">
    <property type="entry name" value="PTP-NADK"/>
</dbReference>
<comment type="similarity">
    <text evidence="1">Belongs to the protein-tyrosine phosphatase family.</text>
</comment>
<dbReference type="PANTHER" id="PTHR31126">
    <property type="entry name" value="TYROSINE-PROTEIN PHOSPHATASE"/>
    <property type="match status" value="1"/>
</dbReference>
<feature type="domain" description="Tyrosine specific protein phosphatases" evidence="2">
    <location>
        <begin position="125"/>
        <end position="159"/>
    </location>
</feature>
<accession>A0A251ZTT4</accession>
<name>A0A251ZTT4_9PROT</name>
<dbReference type="Proteomes" id="UP000194946">
    <property type="component" value="Unassembled WGS sequence"/>
</dbReference>
<evidence type="ECO:0000256" key="1">
    <source>
        <dbReference type="ARBA" id="ARBA00009580"/>
    </source>
</evidence>
<gene>
    <name evidence="3" type="ORF">HK18_11020</name>
</gene>
<dbReference type="PROSITE" id="PS50056">
    <property type="entry name" value="TYR_PHOSPHATASE_2"/>
    <property type="match status" value="1"/>
</dbReference>
<dbReference type="EMBL" id="JOPB01000008">
    <property type="protein sequence ID" value="OUI78065.1"/>
    <property type="molecule type" value="Genomic_DNA"/>
</dbReference>
<dbReference type="SUPFAM" id="SSF52799">
    <property type="entry name" value="(Phosphotyrosine protein) phosphatases II"/>
    <property type="match status" value="1"/>
</dbReference>
<evidence type="ECO:0000313" key="4">
    <source>
        <dbReference type="Proteomes" id="UP000194946"/>
    </source>
</evidence>
<dbReference type="InterPro" id="IPR029021">
    <property type="entry name" value="Prot-tyrosine_phosphatase-like"/>
</dbReference>
<dbReference type="AlphaFoldDB" id="A0A251ZTT4"/>
<sequence length="225" mass="26112">MSKKISFDPSLSTPSDRYKAWLDSLFIDHSIFRLVWTNFHAVIPNKVYRCNHPTPARLRKLVQKHHIKTIINLRGKRECGSDALSRQAAKQLGITQLDLPFESRGAPHKDRILNLAQLYLNLEFPILIHCKSGADRAGLVSALITLFEGKTLDDAIAQLSWKFGHFKQAKTGILDRFFVYYYQQTQGKIDFLTWVNQDYHEDLLRKEFKAKKISSFITDKILHRE</sequence>
<organism evidence="3 4">
    <name type="scientific">Commensalibacter intestini</name>
    <dbReference type="NCBI Taxonomy" id="479936"/>
    <lineage>
        <taxon>Bacteria</taxon>
        <taxon>Pseudomonadati</taxon>
        <taxon>Pseudomonadota</taxon>
        <taxon>Alphaproteobacteria</taxon>
        <taxon>Acetobacterales</taxon>
        <taxon>Acetobacteraceae</taxon>
    </lineage>
</organism>
<proteinExistence type="inferred from homology"/>
<reference evidence="4" key="1">
    <citation type="submission" date="2014-06" db="EMBL/GenBank/DDBJ databases">
        <authorList>
            <person name="Winans N.J."/>
            <person name="Newell P.D."/>
            <person name="Douglas A.E."/>
        </authorList>
    </citation>
    <scope>NUCLEOTIDE SEQUENCE [LARGE SCALE GENOMIC DNA]</scope>
    <source>
        <strain evidence="4">DmL_052</strain>
    </source>
</reference>
<dbReference type="InterPro" id="IPR000387">
    <property type="entry name" value="Tyr_Pase_dom"/>
</dbReference>
<dbReference type="Pfam" id="PF22741">
    <property type="entry name" value="PTP-NADK"/>
    <property type="match status" value="1"/>
</dbReference>
<comment type="caution">
    <text evidence="3">The sequence shown here is derived from an EMBL/GenBank/DDBJ whole genome shotgun (WGS) entry which is preliminary data.</text>
</comment>
<keyword evidence="4" id="KW-1185">Reference proteome</keyword>
<evidence type="ECO:0000259" key="2">
    <source>
        <dbReference type="PROSITE" id="PS50056"/>
    </source>
</evidence>
<dbReference type="PANTHER" id="PTHR31126:SF72">
    <property type="entry name" value="DUAL SPECIFICITY PROTEIN PHOSPHATASE TPBA"/>
    <property type="match status" value="1"/>
</dbReference>
<dbReference type="RefSeq" id="WP_086632488.1">
    <property type="nucleotide sequence ID" value="NZ_JOPB01000008.1"/>
</dbReference>